<dbReference type="RefSeq" id="WP_345217053.1">
    <property type="nucleotide sequence ID" value="NZ_BAABGN010000012.1"/>
</dbReference>
<proteinExistence type="predicted"/>
<evidence type="ECO:0000313" key="2">
    <source>
        <dbReference type="Proteomes" id="UP001500622"/>
    </source>
</evidence>
<comment type="caution">
    <text evidence="1">The sequence shown here is derived from an EMBL/GenBank/DDBJ whole genome shotgun (WGS) entry which is preliminary data.</text>
</comment>
<dbReference type="Proteomes" id="UP001500622">
    <property type="component" value="Unassembled WGS sequence"/>
</dbReference>
<accession>A0ABP8LGR9</accession>
<dbReference type="EMBL" id="BAABGN010000012">
    <property type="protein sequence ID" value="GAA4428500.1"/>
    <property type="molecule type" value="Genomic_DNA"/>
</dbReference>
<reference evidence="2" key="1">
    <citation type="journal article" date="2019" name="Int. J. Syst. Evol. Microbiol.">
        <title>The Global Catalogue of Microorganisms (GCM) 10K type strain sequencing project: providing services to taxonomists for standard genome sequencing and annotation.</title>
        <authorList>
            <consortium name="The Broad Institute Genomics Platform"/>
            <consortium name="The Broad Institute Genome Sequencing Center for Infectious Disease"/>
            <person name="Wu L."/>
            <person name="Ma J."/>
        </authorList>
    </citation>
    <scope>NUCLEOTIDE SEQUENCE [LARGE SCALE GENOMIC DNA]</scope>
    <source>
        <strain evidence="2">JCM 17810</strain>
    </source>
</reference>
<evidence type="ECO:0008006" key="3">
    <source>
        <dbReference type="Google" id="ProtNLM"/>
    </source>
</evidence>
<name>A0ABP8LGR9_9MICO</name>
<sequence length="77" mass="8232">MRGHPAHDAVLPEAFGHWQAVAERHLRWSSDGTCERLFAAVREHLGDDTDDLAELLAVGSTGVRAINTLPAPAPPGP</sequence>
<protein>
    <recommendedName>
        <fullName evidence="3">Transposase</fullName>
    </recommendedName>
</protein>
<evidence type="ECO:0000313" key="1">
    <source>
        <dbReference type="EMBL" id="GAA4428500.1"/>
    </source>
</evidence>
<organism evidence="1 2">
    <name type="scientific">Georgenia halophila</name>
    <dbReference type="NCBI Taxonomy" id="620889"/>
    <lineage>
        <taxon>Bacteria</taxon>
        <taxon>Bacillati</taxon>
        <taxon>Actinomycetota</taxon>
        <taxon>Actinomycetes</taxon>
        <taxon>Micrococcales</taxon>
        <taxon>Bogoriellaceae</taxon>
        <taxon>Georgenia</taxon>
    </lineage>
</organism>
<gene>
    <name evidence="1" type="ORF">GCM10023169_29680</name>
</gene>
<keyword evidence="2" id="KW-1185">Reference proteome</keyword>